<keyword evidence="3" id="KW-1003">Cell membrane</keyword>
<comment type="caution">
    <text evidence="8">The sequence shown here is derived from an EMBL/GenBank/DDBJ whole genome shotgun (WGS) entry which is preliminary data.</text>
</comment>
<comment type="similarity">
    <text evidence="2">Belongs to the UPF0410 family.</text>
</comment>
<evidence type="ECO:0000256" key="5">
    <source>
        <dbReference type="ARBA" id="ARBA00022989"/>
    </source>
</evidence>
<evidence type="ECO:0000256" key="7">
    <source>
        <dbReference type="SAM" id="Phobius"/>
    </source>
</evidence>
<feature type="transmembrane region" description="Helical" evidence="7">
    <location>
        <begin position="59"/>
        <end position="82"/>
    </location>
</feature>
<dbReference type="Proteomes" id="UP001604282">
    <property type="component" value="Unassembled WGS sequence"/>
</dbReference>
<dbReference type="PANTHER" id="PTHR33884:SF3">
    <property type="entry name" value="UPF0410 PROTEIN YMGE"/>
    <property type="match status" value="1"/>
</dbReference>
<keyword evidence="5 7" id="KW-1133">Transmembrane helix</keyword>
<evidence type="ECO:0000313" key="8">
    <source>
        <dbReference type="EMBL" id="MFG3193707.1"/>
    </source>
</evidence>
<keyword evidence="4 7" id="KW-0812">Transmembrane</keyword>
<name>A0ABW7C1W5_9ACTN</name>
<dbReference type="RefSeq" id="WP_189853014.1">
    <property type="nucleotide sequence ID" value="NZ_BMVV01000032.1"/>
</dbReference>
<dbReference type="InterPro" id="IPR007341">
    <property type="entry name" value="Transgly_assoc"/>
</dbReference>
<evidence type="ECO:0000256" key="3">
    <source>
        <dbReference type="ARBA" id="ARBA00022475"/>
    </source>
</evidence>
<protein>
    <submittedName>
        <fullName evidence="8">GlsB/YeaQ/YmgE family stress response membrane protein</fullName>
    </submittedName>
</protein>
<proteinExistence type="inferred from homology"/>
<dbReference type="PANTHER" id="PTHR33884">
    <property type="entry name" value="UPF0410 PROTEIN YMGE"/>
    <property type="match status" value="1"/>
</dbReference>
<evidence type="ECO:0000313" key="9">
    <source>
        <dbReference type="Proteomes" id="UP001604282"/>
    </source>
</evidence>
<feature type="transmembrane region" description="Helical" evidence="7">
    <location>
        <begin position="27"/>
        <end position="47"/>
    </location>
</feature>
<comment type="subcellular location">
    <subcellularLocation>
        <location evidence="1">Cell membrane</location>
        <topology evidence="1">Multi-pass membrane protein</topology>
    </subcellularLocation>
</comment>
<reference evidence="8 9" key="1">
    <citation type="submission" date="2024-10" db="EMBL/GenBank/DDBJ databases">
        <title>The Natural Products Discovery Center: Release of the First 8490 Sequenced Strains for Exploring Actinobacteria Biosynthetic Diversity.</title>
        <authorList>
            <person name="Kalkreuter E."/>
            <person name="Kautsar S.A."/>
            <person name="Yang D."/>
            <person name="Bader C.D."/>
            <person name="Teijaro C.N."/>
            <person name="Fluegel L."/>
            <person name="Davis C.M."/>
            <person name="Simpson J.R."/>
            <person name="Lauterbach L."/>
            <person name="Steele A.D."/>
            <person name="Gui C."/>
            <person name="Meng S."/>
            <person name="Li G."/>
            <person name="Viehrig K."/>
            <person name="Ye F."/>
            <person name="Su P."/>
            <person name="Kiefer A.F."/>
            <person name="Nichols A."/>
            <person name="Cepeda A.J."/>
            <person name="Yan W."/>
            <person name="Fan B."/>
            <person name="Jiang Y."/>
            <person name="Adhikari A."/>
            <person name="Zheng C.-J."/>
            <person name="Schuster L."/>
            <person name="Cowan T.M."/>
            <person name="Smanski M.J."/>
            <person name="Chevrette M.G."/>
            <person name="De Carvalho L.P.S."/>
            <person name="Shen B."/>
        </authorList>
    </citation>
    <scope>NUCLEOTIDE SEQUENCE [LARGE SCALE GENOMIC DNA]</scope>
    <source>
        <strain evidence="8 9">NPDC048229</strain>
    </source>
</reference>
<gene>
    <name evidence="8" type="ORF">ACGFYS_32800</name>
</gene>
<evidence type="ECO:0000256" key="6">
    <source>
        <dbReference type="ARBA" id="ARBA00023136"/>
    </source>
</evidence>
<evidence type="ECO:0000256" key="1">
    <source>
        <dbReference type="ARBA" id="ARBA00004651"/>
    </source>
</evidence>
<keyword evidence="9" id="KW-1185">Reference proteome</keyword>
<keyword evidence="6 7" id="KW-0472">Membrane</keyword>
<sequence>MGIIAWILIGLIAGAIAKALMPGRDPGGIIITMLIGIAGGLLGGWLGKVIFGVDSIDGFFDLSTWIAAIVGSMILLGLYRLVAGGRHRHA</sequence>
<dbReference type="EMBL" id="JBICZW010000033">
    <property type="protein sequence ID" value="MFG3193707.1"/>
    <property type="molecule type" value="Genomic_DNA"/>
</dbReference>
<organism evidence="8 9">
    <name type="scientific">Streptomyces omiyaensis</name>
    <dbReference type="NCBI Taxonomy" id="68247"/>
    <lineage>
        <taxon>Bacteria</taxon>
        <taxon>Bacillati</taxon>
        <taxon>Actinomycetota</taxon>
        <taxon>Actinomycetes</taxon>
        <taxon>Kitasatosporales</taxon>
        <taxon>Streptomycetaceae</taxon>
        <taxon>Streptomyces</taxon>
    </lineage>
</organism>
<evidence type="ECO:0000256" key="4">
    <source>
        <dbReference type="ARBA" id="ARBA00022692"/>
    </source>
</evidence>
<accession>A0ABW7C1W5</accession>
<dbReference type="Pfam" id="PF04226">
    <property type="entry name" value="Transgly_assoc"/>
    <property type="match status" value="1"/>
</dbReference>
<evidence type="ECO:0000256" key="2">
    <source>
        <dbReference type="ARBA" id="ARBA00011006"/>
    </source>
</evidence>